<reference evidence="1" key="2">
    <citation type="journal article" date="2015" name="Fish Shellfish Immunol.">
        <title>Early steps in the European eel (Anguilla anguilla)-Vibrio vulnificus interaction in the gills: Role of the RtxA13 toxin.</title>
        <authorList>
            <person name="Callol A."/>
            <person name="Pajuelo D."/>
            <person name="Ebbesson L."/>
            <person name="Teles M."/>
            <person name="MacKenzie S."/>
            <person name="Amaro C."/>
        </authorList>
    </citation>
    <scope>NUCLEOTIDE SEQUENCE</scope>
</reference>
<dbReference type="EMBL" id="GBXM01079393">
    <property type="protein sequence ID" value="JAH29184.1"/>
    <property type="molecule type" value="Transcribed_RNA"/>
</dbReference>
<name>A0A0E9RJ97_ANGAN</name>
<evidence type="ECO:0000313" key="1">
    <source>
        <dbReference type="EMBL" id="JAH29184.1"/>
    </source>
</evidence>
<dbReference type="AlphaFoldDB" id="A0A0E9RJ97"/>
<organism evidence="1">
    <name type="scientific">Anguilla anguilla</name>
    <name type="common">European freshwater eel</name>
    <name type="synonym">Muraena anguilla</name>
    <dbReference type="NCBI Taxonomy" id="7936"/>
    <lineage>
        <taxon>Eukaryota</taxon>
        <taxon>Metazoa</taxon>
        <taxon>Chordata</taxon>
        <taxon>Craniata</taxon>
        <taxon>Vertebrata</taxon>
        <taxon>Euteleostomi</taxon>
        <taxon>Actinopterygii</taxon>
        <taxon>Neopterygii</taxon>
        <taxon>Teleostei</taxon>
        <taxon>Anguilliformes</taxon>
        <taxon>Anguillidae</taxon>
        <taxon>Anguilla</taxon>
    </lineage>
</organism>
<proteinExistence type="predicted"/>
<protein>
    <submittedName>
        <fullName evidence="1">Uncharacterized protein</fullName>
    </submittedName>
</protein>
<sequence length="51" mass="5753">MSVIGQRFRSPGLPGLNHSLIRGTVLLAPDYTIPFYLKKKKIPTERAEKLT</sequence>
<accession>A0A0E9RJ97</accession>
<reference evidence="1" key="1">
    <citation type="submission" date="2014-11" db="EMBL/GenBank/DDBJ databases">
        <authorList>
            <person name="Amaro Gonzalez C."/>
        </authorList>
    </citation>
    <scope>NUCLEOTIDE SEQUENCE</scope>
</reference>